<dbReference type="Proteomes" id="UP001057375">
    <property type="component" value="Unassembled WGS sequence"/>
</dbReference>
<comment type="caution">
    <text evidence="7">The sequence shown here is derived from an EMBL/GenBank/DDBJ whole genome shotgun (WGS) entry which is preliminary data.</text>
</comment>
<evidence type="ECO:0000256" key="4">
    <source>
        <dbReference type="ARBA" id="ARBA00023002"/>
    </source>
</evidence>
<dbReference type="SUPFAM" id="SSF54719">
    <property type="entry name" value="Fe,Mn superoxide dismutase (SOD), C-terminal domain"/>
    <property type="match status" value="1"/>
</dbReference>
<dbReference type="EC" id="1.15.1.1" evidence="2"/>
<dbReference type="PRINTS" id="PR01703">
    <property type="entry name" value="MNSODISMTASE"/>
</dbReference>
<evidence type="ECO:0000313" key="7">
    <source>
        <dbReference type="EMBL" id="GKT24473.1"/>
    </source>
</evidence>
<dbReference type="SUPFAM" id="SSF46609">
    <property type="entry name" value="Fe,Mn superoxide dismutase (SOD), N-terminal domain"/>
    <property type="match status" value="1"/>
</dbReference>
<evidence type="ECO:0000259" key="5">
    <source>
        <dbReference type="Pfam" id="PF00081"/>
    </source>
</evidence>
<evidence type="ECO:0000256" key="3">
    <source>
        <dbReference type="ARBA" id="ARBA00022723"/>
    </source>
</evidence>
<feature type="domain" description="Manganese/iron superoxide dismutase N-terminal" evidence="5">
    <location>
        <begin position="78"/>
        <end position="163"/>
    </location>
</feature>
<keyword evidence="3" id="KW-0479">Metal-binding</keyword>
<accession>A0ABQ5K2J4</accession>
<evidence type="ECO:0000256" key="1">
    <source>
        <dbReference type="ARBA" id="ARBA00008714"/>
    </source>
</evidence>
<dbReference type="PANTHER" id="PTHR43595:SF2">
    <property type="entry name" value="SMALL RIBOSOMAL SUBUNIT PROTEIN MS42"/>
    <property type="match status" value="1"/>
</dbReference>
<evidence type="ECO:0000313" key="8">
    <source>
        <dbReference type="Proteomes" id="UP001057375"/>
    </source>
</evidence>
<keyword evidence="8" id="KW-1185">Reference proteome</keyword>
<reference evidence="7" key="1">
    <citation type="submission" date="2022-03" db="EMBL/GenBank/DDBJ databases">
        <title>Draft genome sequence of Aduncisulcus paluster, a free-living microaerophilic Fornicata.</title>
        <authorList>
            <person name="Yuyama I."/>
            <person name="Kume K."/>
            <person name="Tamura T."/>
            <person name="Inagaki Y."/>
            <person name="Hashimoto T."/>
        </authorList>
    </citation>
    <scope>NUCLEOTIDE SEQUENCE</scope>
    <source>
        <strain evidence="7">NY0171</strain>
    </source>
</reference>
<dbReference type="Pfam" id="PF02777">
    <property type="entry name" value="Sod_Fe_C"/>
    <property type="match status" value="1"/>
</dbReference>
<protein>
    <recommendedName>
        <fullName evidence="2">superoxide dismutase</fullName>
        <ecNumber evidence="2">1.15.1.1</ecNumber>
    </recommendedName>
</protein>
<feature type="domain" description="Manganese/iron superoxide dismutase C-terminal" evidence="6">
    <location>
        <begin position="174"/>
        <end position="273"/>
    </location>
</feature>
<gene>
    <name evidence="7" type="ORF">ADUPG1_012745</name>
</gene>
<dbReference type="Pfam" id="PF00081">
    <property type="entry name" value="Sod_Fe_N"/>
    <property type="match status" value="1"/>
</dbReference>
<dbReference type="InterPro" id="IPR036314">
    <property type="entry name" value="SOD_C_sf"/>
</dbReference>
<name>A0ABQ5K2J4_9EUKA</name>
<dbReference type="InterPro" id="IPR019832">
    <property type="entry name" value="Mn/Fe_SOD_C"/>
</dbReference>
<dbReference type="Gene3D" id="3.55.40.20">
    <property type="entry name" value="Iron/manganese superoxide dismutase, C-terminal domain"/>
    <property type="match status" value="1"/>
</dbReference>
<evidence type="ECO:0000256" key="2">
    <source>
        <dbReference type="ARBA" id="ARBA00012682"/>
    </source>
</evidence>
<organism evidence="7 8">
    <name type="scientific">Aduncisulcus paluster</name>
    <dbReference type="NCBI Taxonomy" id="2918883"/>
    <lineage>
        <taxon>Eukaryota</taxon>
        <taxon>Metamonada</taxon>
        <taxon>Carpediemonas-like organisms</taxon>
        <taxon>Aduncisulcus</taxon>
    </lineage>
</organism>
<dbReference type="EMBL" id="BQXS01012526">
    <property type="protein sequence ID" value="GKT24473.1"/>
    <property type="molecule type" value="Genomic_DNA"/>
</dbReference>
<sequence>MDITTFKKIDSVSLVRGISGSILGKSISRSFTSQSTFSQDSHPSSLCSKPDFFASYGRDPTGLACAFGVCESKETSPFTLEDFPWPIDALEPHYPKKVIEIHRLHHKGYCTKSQAALEGTKLEGKPIEYVISHLEELPVGLRQKVKNVGGGYANHTFFWKCLSPKFDQPLPAGLKAQVEKDFGSVDEMWKIFSGKLSTLFGSGWTWMVFNAKTGKLEIMNTVNQDSPINDPKLGLIPVLAIDSWEHAWYLYCQNRKPEYVEHVRHMINWEFVDRCLTAAKKYGSIE</sequence>
<evidence type="ECO:0000259" key="6">
    <source>
        <dbReference type="Pfam" id="PF02777"/>
    </source>
</evidence>
<dbReference type="Gene3D" id="1.10.287.990">
    <property type="entry name" value="Fe,Mn superoxide dismutase (SOD) domain"/>
    <property type="match status" value="1"/>
</dbReference>
<dbReference type="InterPro" id="IPR001189">
    <property type="entry name" value="Mn/Fe_SOD"/>
</dbReference>
<comment type="similarity">
    <text evidence="1">Belongs to the iron/manganese superoxide dismutase family.</text>
</comment>
<proteinExistence type="inferred from homology"/>
<keyword evidence="4" id="KW-0560">Oxidoreductase</keyword>
<dbReference type="InterPro" id="IPR019831">
    <property type="entry name" value="Mn/Fe_SOD_N"/>
</dbReference>
<dbReference type="PANTHER" id="PTHR43595">
    <property type="entry name" value="37S RIBOSOMAL PROTEIN S26, MITOCHONDRIAL"/>
    <property type="match status" value="1"/>
</dbReference>
<dbReference type="InterPro" id="IPR036324">
    <property type="entry name" value="Mn/Fe_SOD_N_sf"/>
</dbReference>